<keyword evidence="4" id="KW-0325">Glycoprotein</keyword>
<dbReference type="EC" id="3.2.1.20" evidence="3"/>
<dbReference type="InterPro" id="IPR006047">
    <property type="entry name" value="GH13_cat_dom"/>
</dbReference>
<dbReference type="AlphaFoldDB" id="A0AAN9W0P0"/>
<evidence type="ECO:0000256" key="2">
    <source>
        <dbReference type="ARBA" id="ARBA00008061"/>
    </source>
</evidence>
<evidence type="ECO:0000256" key="6">
    <source>
        <dbReference type="SAM" id="SignalP"/>
    </source>
</evidence>
<dbReference type="Pfam" id="PF00128">
    <property type="entry name" value="Alpha-amylase"/>
    <property type="match status" value="1"/>
</dbReference>
<dbReference type="SUPFAM" id="SSF51445">
    <property type="entry name" value="(Trans)glycosidases"/>
    <property type="match status" value="1"/>
</dbReference>
<organism evidence="8 9">
    <name type="scientific">Gryllus longicercus</name>
    <dbReference type="NCBI Taxonomy" id="2509291"/>
    <lineage>
        <taxon>Eukaryota</taxon>
        <taxon>Metazoa</taxon>
        <taxon>Ecdysozoa</taxon>
        <taxon>Arthropoda</taxon>
        <taxon>Hexapoda</taxon>
        <taxon>Insecta</taxon>
        <taxon>Pterygota</taxon>
        <taxon>Neoptera</taxon>
        <taxon>Polyneoptera</taxon>
        <taxon>Orthoptera</taxon>
        <taxon>Ensifera</taxon>
        <taxon>Gryllidea</taxon>
        <taxon>Grylloidea</taxon>
        <taxon>Gryllidae</taxon>
        <taxon>Gryllinae</taxon>
        <taxon>Gryllus</taxon>
    </lineage>
</organism>
<keyword evidence="6" id="KW-0732">Signal</keyword>
<comment type="similarity">
    <text evidence="2">Belongs to the glycosyl hydrolase 13 family.</text>
</comment>
<dbReference type="EMBL" id="JAZDUA010000034">
    <property type="protein sequence ID" value="KAK7871760.1"/>
    <property type="molecule type" value="Genomic_DNA"/>
</dbReference>
<evidence type="ECO:0000256" key="3">
    <source>
        <dbReference type="ARBA" id="ARBA00012741"/>
    </source>
</evidence>
<evidence type="ECO:0000259" key="7">
    <source>
        <dbReference type="SMART" id="SM00642"/>
    </source>
</evidence>
<evidence type="ECO:0000256" key="5">
    <source>
        <dbReference type="ARBA" id="ARBA00023295"/>
    </source>
</evidence>
<feature type="chain" id="PRO_5042988720" description="alpha-glucosidase" evidence="6">
    <location>
        <begin position="31"/>
        <end position="622"/>
    </location>
</feature>
<comment type="caution">
    <text evidence="8">The sequence shown here is derived from an EMBL/GenBank/DDBJ whole genome shotgun (WGS) entry which is preliminary data.</text>
</comment>
<evidence type="ECO:0000256" key="1">
    <source>
        <dbReference type="ARBA" id="ARBA00001657"/>
    </source>
</evidence>
<dbReference type="Gene3D" id="2.60.40.1180">
    <property type="entry name" value="Golgi alpha-mannosidase II"/>
    <property type="match status" value="1"/>
</dbReference>
<gene>
    <name evidence="8" type="ORF">R5R35_014027</name>
</gene>
<feature type="domain" description="Glycosyl hydrolase family 13 catalytic" evidence="7">
    <location>
        <begin position="42"/>
        <end position="446"/>
    </location>
</feature>
<keyword evidence="5" id="KW-0378">Hydrolase</keyword>
<sequence length="622" mass="71382">MQPPRAPRPLWLWLWLALGLGLAPPPAALARTSWWHTAVIYHVYPLSFLDSNGDGVGDLNGVIQKLPYVADLGVDALRLAPVFRRGMHGCPEAGVVDFRAVAPVLGTADDMERLLRRAREFGLRVILDIEPNHSSRDHEWFQKSVKRVAPFTDLYVWRNGKANSSNNNGIPDPPNNWLSVHGGSAWEWNSERQQFYLHQFGVDHPDFNYRHYKVIEEMKDILTFWLEKGVAGFAMKDVSFLLEDNQFHDERELYDRNNSSTDYSSLTHVYTHDVNDTYSLVETWKQLLETFAHKTDRVSRLLMIEADPDHIMNYYGPSISQTGGANFPINSFFVAQLTNESNAMDYSEAVHHWHVYMHDGRWPNWMLGSPDISRVASRISPYLVDGLNMLLMLLPGTALSYSGEEIGMTDTEMLNFNKSRCFKHCHLQPHNWHQIISKYSSRTPFQWDSSTSAGFSTNMSTWLPVNRNYRSVNLHLQRAASNSHYRVFRRLVAMRQEATIRKGQLAMHALSDFVLSFSRSLQDKDTFVTIINFGANTVEVNLKPYNLPKIVLVHTASVNSRYRMSDRVHSKKIELQPYSSVVVTTGKAYEYQYPNGVSSVHFEFTIHLLNSLFTLSLLVIFF</sequence>
<dbReference type="InterPro" id="IPR017853">
    <property type="entry name" value="GH"/>
</dbReference>
<name>A0AAN9W0P0_9ORTH</name>
<dbReference type="Gene3D" id="3.20.20.80">
    <property type="entry name" value="Glycosidases"/>
    <property type="match status" value="1"/>
</dbReference>
<evidence type="ECO:0000256" key="4">
    <source>
        <dbReference type="ARBA" id="ARBA00023180"/>
    </source>
</evidence>
<dbReference type="SMART" id="SM00642">
    <property type="entry name" value="Aamy"/>
    <property type="match status" value="1"/>
</dbReference>
<proteinExistence type="inferred from homology"/>
<evidence type="ECO:0000313" key="8">
    <source>
        <dbReference type="EMBL" id="KAK7871760.1"/>
    </source>
</evidence>
<comment type="catalytic activity">
    <reaction evidence="1">
        <text>Hydrolysis of terminal, non-reducing (1-&gt;4)-linked alpha-D-glucose residues with release of alpha-D-glucose.</text>
        <dbReference type="EC" id="3.2.1.20"/>
    </reaction>
</comment>
<dbReference type="InterPro" id="IPR013780">
    <property type="entry name" value="Glyco_hydro_b"/>
</dbReference>
<reference evidence="8 9" key="1">
    <citation type="submission" date="2024-03" db="EMBL/GenBank/DDBJ databases">
        <title>The genome assembly and annotation of the cricket Gryllus longicercus Weissman &amp; Gray.</title>
        <authorList>
            <person name="Szrajer S."/>
            <person name="Gray D."/>
            <person name="Ylla G."/>
        </authorList>
    </citation>
    <scope>NUCLEOTIDE SEQUENCE [LARGE SCALE GENOMIC DNA]</scope>
    <source>
        <strain evidence="8">DAG 2021-001</strain>
        <tissue evidence="8">Whole body minus gut</tissue>
    </source>
</reference>
<feature type="signal peptide" evidence="6">
    <location>
        <begin position="1"/>
        <end position="30"/>
    </location>
</feature>
<protein>
    <recommendedName>
        <fullName evidence="3">alpha-glucosidase</fullName>
        <ecNumber evidence="3">3.2.1.20</ecNumber>
    </recommendedName>
</protein>
<dbReference type="FunFam" id="3.90.400.10:FF:000001">
    <property type="entry name" value="Maltase A3, isoform A"/>
    <property type="match status" value="1"/>
</dbReference>
<accession>A0AAN9W0P0</accession>
<keyword evidence="5" id="KW-0326">Glycosidase</keyword>
<dbReference type="Gene3D" id="3.90.400.10">
    <property type="entry name" value="Oligo-1,6-glucosidase, Domain 2"/>
    <property type="match status" value="1"/>
</dbReference>
<dbReference type="Proteomes" id="UP001378592">
    <property type="component" value="Unassembled WGS sequence"/>
</dbReference>
<dbReference type="PANTHER" id="PTHR10357:SF179">
    <property type="entry name" value="NEUTRAL AND BASIC AMINO ACID TRANSPORT PROTEIN RBAT"/>
    <property type="match status" value="1"/>
</dbReference>
<keyword evidence="9" id="KW-1185">Reference proteome</keyword>
<dbReference type="InterPro" id="IPR045857">
    <property type="entry name" value="O16G_dom_2"/>
</dbReference>
<dbReference type="GO" id="GO:0005975">
    <property type="term" value="P:carbohydrate metabolic process"/>
    <property type="evidence" value="ECO:0007669"/>
    <property type="project" value="InterPro"/>
</dbReference>
<dbReference type="PANTHER" id="PTHR10357">
    <property type="entry name" value="ALPHA-AMYLASE FAMILY MEMBER"/>
    <property type="match status" value="1"/>
</dbReference>
<evidence type="ECO:0000313" key="9">
    <source>
        <dbReference type="Proteomes" id="UP001378592"/>
    </source>
</evidence>
<dbReference type="GO" id="GO:0004558">
    <property type="term" value="F:alpha-1,4-glucosidase activity"/>
    <property type="evidence" value="ECO:0007669"/>
    <property type="project" value="UniProtKB-EC"/>
</dbReference>